<dbReference type="RefSeq" id="WP_167126935.1">
    <property type="nucleotide sequence ID" value="NZ_JAANCM010000001.1"/>
</dbReference>
<reference evidence="2" key="1">
    <citation type="submission" date="2020-03" db="EMBL/GenBank/DDBJ databases">
        <title>Ferranicluibacter endophyticum gen. nov., sp. nov., a new genus isolated from Rubus ulmifolius Schott. stem.</title>
        <authorList>
            <person name="Roca-Couso R."/>
            <person name="Flores-Felix J.D."/>
            <person name="Igual J.M."/>
            <person name="Rivas R."/>
        </authorList>
    </citation>
    <scope>NUCLEOTIDE SEQUENCE</scope>
    <source>
        <strain evidence="2">CRRU44</strain>
    </source>
</reference>
<feature type="transmembrane region" description="Helical" evidence="1">
    <location>
        <begin position="72"/>
        <end position="92"/>
    </location>
</feature>
<dbReference type="Proteomes" id="UP001155840">
    <property type="component" value="Unassembled WGS sequence"/>
</dbReference>
<keyword evidence="3" id="KW-1185">Reference proteome</keyword>
<keyword evidence="1" id="KW-0472">Membrane</keyword>
<dbReference type="AlphaFoldDB" id="A0AA44C9G8"/>
<evidence type="ECO:0000313" key="3">
    <source>
        <dbReference type="Proteomes" id="UP001155840"/>
    </source>
</evidence>
<dbReference type="EMBL" id="JAANCM010000001">
    <property type="protein sequence ID" value="NHT74839.1"/>
    <property type="molecule type" value="Genomic_DNA"/>
</dbReference>
<gene>
    <name evidence="2" type="ORF">G8E10_03610</name>
</gene>
<name>A0AA44C9G8_9HYPH</name>
<keyword evidence="1" id="KW-1133">Transmembrane helix</keyword>
<protein>
    <submittedName>
        <fullName evidence="2">Uncharacterized protein</fullName>
    </submittedName>
</protein>
<accession>A0AA44C9G8</accession>
<comment type="caution">
    <text evidence="2">The sequence shown here is derived from an EMBL/GenBank/DDBJ whole genome shotgun (WGS) entry which is preliminary data.</text>
</comment>
<evidence type="ECO:0000313" key="2">
    <source>
        <dbReference type="EMBL" id="NHT74839.1"/>
    </source>
</evidence>
<evidence type="ECO:0000256" key="1">
    <source>
        <dbReference type="SAM" id="Phobius"/>
    </source>
</evidence>
<proteinExistence type="predicted"/>
<keyword evidence="1" id="KW-0812">Transmembrane</keyword>
<organism evidence="2 3">
    <name type="scientific">Ferranicluibacter rubi</name>
    <dbReference type="NCBI Taxonomy" id="2715133"/>
    <lineage>
        <taxon>Bacteria</taxon>
        <taxon>Pseudomonadati</taxon>
        <taxon>Pseudomonadota</taxon>
        <taxon>Alphaproteobacteria</taxon>
        <taxon>Hyphomicrobiales</taxon>
        <taxon>Rhizobiaceae</taxon>
        <taxon>Ferranicluibacter</taxon>
    </lineage>
</organism>
<sequence length="103" mass="11046">MAILFRLASVLALIAALLAGTVDAVRSVSETAVVMTPLGIAVASISTSGLEMIEALERPGGSFAAMQPIVRWFLQQPAFAVFLIVALLFWMAGYRPARRRQLA</sequence>